<evidence type="ECO:0000256" key="4">
    <source>
        <dbReference type="ARBA" id="ARBA00023002"/>
    </source>
</evidence>
<reference evidence="8" key="1">
    <citation type="submission" date="2016-10" db="EMBL/GenBank/DDBJ databases">
        <authorList>
            <person name="Varghese N."/>
            <person name="Submissions S."/>
        </authorList>
    </citation>
    <scope>NUCLEOTIDE SEQUENCE [LARGE SCALE GENOMIC DNA]</scope>
    <source>
        <strain evidence="8">DSM 13327</strain>
    </source>
</reference>
<gene>
    <name evidence="7" type="ORF">SAMN04490355_101774</name>
</gene>
<dbReference type="PIRSF" id="PIRSF005426">
    <property type="entry name" value="Frp"/>
    <property type="match status" value="1"/>
</dbReference>
<feature type="domain" description="Nitroreductase" evidence="6">
    <location>
        <begin position="9"/>
        <end position="163"/>
    </location>
</feature>
<dbReference type="PANTHER" id="PTHR43425">
    <property type="entry name" value="OXYGEN-INSENSITIVE NADPH NITROREDUCTASE"/>
    <property type="match status" value="1"/>
</dbReference>
<keyword evidence="5" id="KW-0521">NADP</keyword>
<dbReference type="EMBL" id="FOTS01000017">
    <property type="protein sequence ID" value="SFL77886.1"/>
    <property type="molecule type" value="Genomic_DNA"/>
</dbReference>
<proteinExistence type="inferred from homology"/>
<evidence type="ECO:0000256" key="3">
    <source>
        <dbReference type="ARBA" id="ARBA00022643"/>
    </source>
</evidence>
<keyword evidence="8" id="KW-1185">Reference proteome</keyword>
<evidence type="ECO:0000259" key="6">
    <source>
        <dbReference type="Pfam" id="PF00881"/>
    </source>
</evidence>
<keyword evidence="3 5" id="KW-0288">FMN</keyword>
<name>A0A1I4KHD7_9FIRM</name>
<accession>A0A1I4KHD7</accession>
<dbReference type="SUPFAM" id="SSF55469">
    <property type="entry name" value="FMN-dependent nitroreductase-like"/>
    <property type="match status" value="1"/>
</dbReference>
<dbReference type="OrthoDB" id="9812105at2"/>
<evidence type="ECO:0000256" key="5">
    <source>
        <dbReference type="PIRNR" id="PIRNR005426"/>
    </source>
</evidence>
<dbReference type="Gene3D" id="3.40.109.10">
    <property type="entry name" value="NADH Oxidase"/>
    <property type="match status" value="1"/>
</dbReference>
<evidence type="ECO:0000313" key="7">
    <source>
        <dbReference type="EMBL" id="SFL77886.1"/>
    </source>
</evidence>
<dbReference type="CDD" id="cd02146">
    <property type="entry name" value="NfsA-like"/>
    <property type="match status" value="1"/>
</dbReference>
<dbReference type="RefSeq" id="WP_090936774.1">
    <property type="nucleotide sequence ID" value="NZ_FOTS01000017.1"/>
</dbReference>
<protein>
    <submittedName>
        <fullName evidence="7">Nitroreductase</fullName>
    </submittedName>
</protein>
<dbReference type="InterPro" id="IPR016446">
    <property type="entry name" value="Flavin_OxRdtase_Frp"/>
</dbReference>
<evidence type="ECO:0000313" key="8">
    <source>
        <dbReference type="Proteomes" id="UP000199520"/>
    </source>
</evidence>
<comment type="similarity">
    <text evidence="1 5">Belongs to the flavin oxidoreductase frp family.</text>
</comment>
<dbReference type="InterPro" id="IPR029479">
    <property type="entry name" value="Nitroreductase"/>
</dbReference>
<evidence type="ECO:0000256" key="1">
    <source>
        <dbReference type="ARBA" id="ARBA00008366"/>
    </source>
</evidence>
<dbReference type="InterPro" id="IPR000415">
    <property type="entry name" value="Nitroreductase-like"/>
</dbReference>
<sequence>MNHVIELLKKHVSVRKFTTQPVDDQLLIEIIKAGQQASTSNHIQAYTIIRVKDKIKRKSIAKLAGNQACVEESPVFLVFCADLNRLGKACRMNNKRFESGYTENFILATVDTSLAAQNIMVAAESVGLGGVYIGALRNNPEDVCESLNLPHNVYPVFGMCLGYPEIRNKVKPRLPLSLIFKEDSYHTEGDEEILKEYDHSIRDYYIARTNGQRNNTWTEGMSSFLKDKQRPHMKNFLETKGFEMK</sequence>
<dbReference type="AlphaFoldDB" id="A0A1I4KHD7"/>
<dbReference type="STRING" id="1123291.SAMN04490355_101774"/>
<dbReference type="GO" id="GO:0016491">
    <property type="term" value="F:oxidoreductase activity"/>
    <property type="evidence" value="ECO:0007669"/>
    <property type="project" value="UniProtKB-UniRule"/>
</dbReference>
<dbReference type="NCBIfam" id="NF008033">
    <property type="entry name" value="PRK10765.1"/>
    <property type="match status" value="1"/>
</dbReference>
<dbReference type="Pfam" id="PF00881">
    <property type="entry name" value="Nitroreductase"/>
    <property type="match status" value="1"/>
</dbReference>
<dbReference type="Proteomes" id="UP000199520">
    <property type="component" value="Unassembled WGS sequence"/>
</dbReference>
<evidence type="ECO:0000256" key="2">
    <source>
        <dbReference type="ARBA" id="ARBA00022630"/>
    </source>
</evidence>
<keyword evidence="2 5" id="KW-0285">Flavoprotein</keyword>
<keyword evidence="4 5" id="KW-0560">Oxidoreductase</keyword>
<organism evidence="7 8">
    <name type="scientific">Pelosinus propionicus DSM 13327</name>
    <dbReference type="NCBI Taxonomy" id="1123291"/>
    <lineage>
        <taxon>Bacteria</taxon>
        <taxon>Bacillati</taxon>
        <taxon>Bacillota</taxon>
        <taxon>Negativicutes</taxon>
        <taxon>Selenomonadales</taxon>
        <taxon>Sporomusaceae</taxon>
        <taxon>Pelosinus</taxon>
    </lineage>
</organism>
<dbReference type="PANTHER" id="PTHR43425:SF2">
    <property type="entry name" value="OXYGEN-INSENSITIVE NADPH NITROREDUCTASE"/>
    <property type="match status" value="1"/>
</dbReference>